<proteinExistence type="predicted"/>
<keyword evidence="4" id="KW-1185">Reference proteome</keyword>
<dbReference type="OrthoDB" id="10529096at2759"/>
<dbReference type="Proteomes" id="UP000279259">
    <property type="component" value="Unassembled WGS sequence"/>
</dbReference>
<feature type="signal peptide" evidence="2">
    <location>
        <begin position="1"/>
        <end position="20"/>
    </location>
</feature>
<sequence length="295" mass="30051">MRLLLLCTAQFAFAASLVFAATPLRGHRRLRDRGGADVQPRAGATIRSDTSATIPPTGYRRGLLNERDTPPTSSSACTQTVPSTVFVTSTATSYTTINVTSTTTLTTAAANTATYSANAMSTYSCSCPSSTAAVVSGAPSTSSAAAIATSAATGTVASAVTSAGTATVAIPTSASAATSASASAACTPGWGMVNMVANLYTSIVANVTTNNFNPCTWGYGTTSLNRTCNSPSWAFVYNVYAASDNWESTAPTNTVACVLSGVGTDELNAPVLTVYHEEPFLTVYPNNSGISVTCS</sequence>
<reference evidence="3 4" key="1">
    <citation type="submission" date="2018-11" db="EMBL/GenBank/DDBJ databases">
        <title>Genome sequence of Saitozyma podzolica DSM 27192.</title>
        <authorList>
            <person name="Aliyu H."/>
            <person name="Gorte O."/>
            <person name="Ochsenreither K."/>
        </authorList>
    </citation>
    <scope>NUCLEOTIDE SEQUENCE [LARGE SCALE GENOMIC DNA]</scope>
    <source>
        <strain evidence="3 4">DSM 27192</strain>
    </source>
</reference>
<gene>
    <name evidence="3" type="ORF">EHS25_006827</name>
</gene>
<dbReference type="EMBL" id="RSCD01000030">
    <property type="protein sequence ID" value="RSH81470.1"/>
    <property type="molecule type" value="Genomic_DNA"/>
</dbReference>
<dbReference type="AlphaFoldDB" id="A0A427XRK7"/>
<evidence type="ECO:0008006" key="5">
    <source>
        <dbReference type="Google" id="ProtNLM"/>
    </source>
</evidence>
<evidence type="ECO:0000256" key="2">
    <source>
        <dbReference type="SAM" id="SignalP"/>
    </source>
</evidence>
<comment type="caution">
    <text evidence="3">The sequence shown here is derived from an EMBL/GenBank/DDBJ whole genome shotgun (WGS) entry which is preliminary data.</text>
</comment>
<accession>A0A427XRK7</accession>
<evidence type="ECO:0000256" key="1">
    <source>
        <dbReference type="SAM" id="MobiDB-lite"/>
    </source>
</evidence>
<protein>
    <recommendedName>
        <fullName evidence="5">Ig-like domain-containing protein</fullName>
    </recommendedName>
</protein>
<organism evidence="3 4">
    <name type="scientific">Saitozyma podzolica</name>
    <dbReference type="NCBI Taxonomy" id="1890683"/>
    <lineage>
        <taxon>Eukaryota</taxon>
        <taxon>Fungi</taxon>
        <taxon>Dikarya</taxon>
        <taxon>Basidiomycota</taxon>
        <taxon>Agaricomycotina</taxon>
        <taxon>Tremellomycetes</taxon>
        <taxon>Tremellales</taxon>
        <taxon>Trimorphomycetaceae</taxon>
        <taxon>Saitozyma</taxon>
    </lineage>
</organism>
<name>A0A427XRK7_9TREE</name>
<evidence type="ECO:0000313" key="3">
    <source>
        <dbReference type="EMBL" id="RSH81470.1"/>
    </source>
</evidence>
<keyword evidence="2" id="KW-0732">Signal</keyword>
<feature type="chain" id="PRO_5019529419" description="Ig-like domain-containing protein" evidence="2">
    <location>
        <begin position="21"/>
        <end position="295"/>
    </location>
</feature>
<feature type="region of interest" description="Disordered" evidence="1">
    <location>
        <begin position="31"/>
        <end position="78"/>
    </location>
</feature>
<evidence type="ECO:0000313" key="4">
    <source>
        <dbReference type="Proteomes" id="UP000279259"/>
    </source>
</evidence>